<dbReference type="InterPro" id="IPR007295">
    <property type="entry name" value="DUF402"/>
</dbReference>
<dbReference type="InterPro" id="IPR050212">
    <property type="entry name" value="Ntdp-like"/>
</dbReference>
<feature type="domain" description="DUF402" evidence="2">
    <location>
        <begin position="27"/>
        <end position="168"/>
    </location>
</feature>
<dbReference type="PANTHER" id="PTHR39159:SF1">
    <property type="entry name" value="UPF0374 PROTEIN YGAC"/>
    <property type="match status" value="1"/>
</dbReference>
<dbReference type="STRING" id="200378.SAMN05216553_106147"/>
<dbReference type="SUPFAM" id="SSF159234">
    <property type="entry name" value="FomD-like"/>
    <property type="match status" value="1"/>
</dbReference>
<dbReference type="OrthoDB" id="3815685at2"/>
<keyword evidence="4" id="KW-1185">Reference proteome</keyword>
<protein>
    <recommendedName>
        <fullName evidence="2">DUF402 domain-containing protein</fullName>
    </recommendedName>
</protein>
<evidence type="ECO:0000256" key="1">
    <source>
        <dbReference type="ARBA" id="ARBA00022801"/>
    </source>
</evidence>
<sequence length="197" mass="22620">MRSFAPGEVVVRREVLHGEVWSEMPTRVVVDEPGLLAVFVEPGTRLTYPAHHHPHPWDTPGRGFWRGHGKLMLHRPGDAYSVDLFWRGDDRVFANYYLNLQAPYRRVEDGFETLDHALDYTLAPDGTWEQRDLDEFEEQVAAGKYSAAEAEAIRAQGVTIEKMLASGEIWWDTTWADWQPPADWHLLADSLLPADRR</sequence>
<reference evidence="4" key="1">
    <citation type="submission" date="2016-10" db="EMBL/GenBank/DDBJ databases">
        <authorList>
            <person name="Varghese N."/>
            <person name="Submissions S."/>
        </authorList>
    </citation>
    <scope>NUCLEOTIDE SEQUENCE [LARGE SCALE GENOMIC DNA]</scope>
    <source>
        <strain evidence="4">CGMCC 4.3506</strain>
    </source>
</reference>
<dbReference type="AlphaFoldDB" id="A0A1G7SD63"/>
<evidence type="ECO:0000313" key="4">
    <source>
        <dbReference type="Proteomes" id="UP000199623"/>
    </source>
</evidence>
<dbReference type="EMBL" id="FNCC01000006">
    <property type="protein sequence ID" value="SDG20140.1"/>
    <property type="molecule type" value="Genomic_DNA"/>
</dbReference>
<evidence type="ECO:0000313" key="3">
    <source>
        <dbReference type="EMBL" id="SDG20140.1"/>
    </source>
</evidence>
<proteinExistence type="predicted"/>
<dbReference type="InterPro" id="IPR035930">
    <property type="entry name" value="FomD-like_sf"/>
</dbReference>
<name>A0A1G7SD63_9PSEU</name>
<dbReference type="Proteomes" id="UP000199623">
    <property type="component" value="Unassembled WGS sequence"/>
</dbReference>
<dbReference type="RefSeq" id="WP_090049722.1">
    <property type="nucleotide sequence ID" value="NZ_FNCC01000006.1"/>
</dbReference>
<dbReference type="GO" id="GO:0016787">
    <property type="term" value="F:hydrolase activity"/>
    <property type="evidence" value="ECO:0007669"/>
    <property type="project" value="UniProtKB-KW"/>
</dbReference>
<keyword evidence="1" id="KW-0378">Hydrolase</keyword>
<accession>A0A1G7SD63</accession>
<dbReference type="Pfam" id="PF04167">
    <property type="entry name" value="DUF402"/>
    <property type="match status" value="1"/>
</dbReference>
<organism evidence="3 4">
    <name type="scientific">Lentzea fradiae</name>
    <dbReference type="NCBI Taxonomy" id="200378"/>
    <lineage>
        <taxon>Bacteria</taxon>
        <taxon>Bacillati</taxon>
        <taxon>Actinomycetota</taxon>
        <taxon>Actinomycetes</taxon>
        <taxon>Pseudonocardiales</taxon>
        <taxon>Pseudonocardiaceae</taxon>
        <taxon>Lentzea</taxon>
    </lineage>
</organism>
<dbReference type="Gene3D" id="2.40.380.10">
    <property type="entry name" value="FomD-like"/>
    <property type="match status" value="1"/>
</dbReference>
<dbReference type="PANTHER" id="PTHR39159">
    <property type="match status" value="1"/>
</dbReference>
<evidence type="ECO:0000259" key="2">
    <source>
        <dbReference type="Pfam" id="PF04167"/>
    </source>
</evidence>
<gene>
    <name evidence="3" type="ORF">SAMN05216553_106147</name>
</gene>